<evidence type="ECO:0000256" key="3">
    <source>
        <dbReference type="ARBA" id="ARBA00023157"/>
    </source>
</evidence>
<evidence type="ECO:0000313" key="7">
    <source>
        <dbReference type="Proteomes" id="UP000694564"/>
    </source>
</evidence>
<dbReference type="GeneTree" id="ENSGT00940000162856"/>
<keyword evidence="4" id="KW-0732">Signal</keyword>
<evidence type="ECO:0000259" key="5">
    <source>
        <dbReference type="PROSITE" id="PS51465"/>
    </source>
</evidence>
<evidence type="ECO:0000256" key="2">
    <source>
        <dbReference type="ARBA" id="ARBA00022525"/>
    </source>
</evidence>
<keyword evidence="3" id="KW-1015">Disulfide bond</keyword>
<dbReference type="Proteomes" id="UP000694564">
    <property type="component" value="Chromosome 6"/>
</dbReference>
<evidence type="ECO:0000313" key="6">
    <source>
        <dbReference type="Ensembl" id="ENSSVLP00005012532.1"/>
    </source>
</evidence>
<dbReference type="CDD" id="cd01327">
    <property type="entry name" value="KAZAL_PSTI"/>
    <property type="match status" value="1"/>
</dbReference>
<dbReference type="InterPro" id="IPR036058">
    <property type="entry name" value="Kazal_dom_sf"/>
</dbReference>
<dbReference type="GO" id="GO:0005576">
    <property type="term" value="C:extracellular region"/>
    <property type="evidence" value="ECO:0007669"/>
    <property type="project" value="UniProtKB-SubCell"/>
</dbReference>
<name>A0A8D2B8S3_SCIVU</name>
<gene>
    <name evidence="6" type="primary">SPINK14</name>
</gene>
<dbReference type="SMART" id="SM00280">
    <property type="entry name" value="KAZAL"/>
    <property type="match status" value="1"/>
</dbReference>
<organism evidence="6 7">
    <name type="scientific">Sciurus vulgaris</name>
    <name type="common">Eurasian red squirrel</name>
    <dbReference type="NCBI Taxonomy" id="55149"/>
    <lineage>
        <taxon>Eukaryota</taxon>
        <taxon>Metazoa</taxon>
        <taxon>Chordata</taxon>
        <taxon>Craniata</taxon>
        <taxon>Vertebrata</taxon>
        <taxon>Euteleostomi</taxon>
        <taxon>Mammalia</taxon>
        <taxon>Eutheria</taxon>
        <taxon>Euarchontoglires</taxon>
        <taxon>Glires</taxon>
        <taxon>Rodentia</taxon>
        <taxon>Sciuromorpha</taxon>
        <taxon>Sciuridae</taxon>
        <taxon>Sciurinae</taxon>
        <taxon>Sciurini</taxon>
        <taxon>Sciurus</taxon>
    </lineage>
</organism>
<dbReference type="InterPro" id="IPR050159">
    <property type="entry name" value="Kazal-type_SerProtInhib"/>
</dbReference>
<dbReference type="PANTHER" id="PTHR47499:SF3">
    <property type="entry name" value="SERINE PROTEASE INHIBITOR KAZAL-TYPE 14"/>
    <property type="match status" value="1"/>
</dbReference>
<dbReference type="Gene3D" id="3.30.60.30">
    <property type="match status" value="1"/>
</dbReference>
<dbReference type="PROSITE" id="PS00282">
    <property type="entry name" value="KAZAL_1"/>
    <property type="match status" value="1"/>
</dbReference>
<dbReference type="Ensembl" id="ENSSVLT00005013868.1">
    <property type="protein sequence ID" value="ENSSVLP00005012532.1"/>
    <property type="gene ID" value="ENSSVLG00005009913.1"/>
</dbReference>
<dbReference type="SUPFAM" id="SSF100895">
    <property type="entry name" value="Kazal-type serine protease inhibitors"/>
    <property type="match status" value="1"/>
</dbReference>
<protein>
    <submittedName>
        <fullName evidence="6">Serine peptidase inhibitor Kazal type 14 (putative)</fullName>
    </submittedName>
</protein>
<evidence type="ECO:0000256" key="4">
    <source>
        <dbReference type="SAM" id="SignalP"/>
    </source>
</evidence>
<sequence>VKSFWVLCSLLFFIWIQFVSTLVSGPRHWWPPHGIIKIKCPYKKVDLSWFNERPDPCPDLKQPICGTNFVTYDNPCILCLESLKSRGRIKFYHDGR</sequence>
<keyword evidence="7" id="KW-1185">Reference proteome</keyword>
<evidence type="ECO:0000256" key="1">
    <source>
        <dbReference type="ARBA" id="ARBA00004613"/>
    </source>
</evidence>
<keyword evidence="2" id="KW-0964">Secreted</keyword>
<reference evidence="6" key="1">
    <citation type="submission" date="2025-08" db="UniProtKB">
        <authorList>
            <consortium name="Ensembl"/>
        </authorList>
    </citation>
    <scope>IDENTIFICATION</scope>
</reference>
<dbReference type="Pfam" id="PF00050">
    <property type="entry name" value="Kazal_1"/>
    <property type="match status" value="1"/>
</dbReference>
<reference evidence="6" key="2">
    <citation type="submission" date="2025-09" db="UniProtKB">
        <authorList>
            <consortium name="Ensembl"/>
        </authorList>
    </citation>
    <scope>IDENTIFICATION</scope>
</reference>
<dbReference type="PANTHER" id="PTHR47499">
    <property type="entry name" value="SERINE PROTEASE INHIBITOR KAZAL-TYPE 7 SPINK7"/>
    <property type="match status" value="1"/>
</dbReference>
<dbReference type="OrthoDB" id="126772at2759"/>
<feature type="chain" id="PRO_5034254371" evidence="4">
    <location>
        <begin position="22"/>
        <end position="96"/>
    </location>
</feature>
<feature type="signal peptide" evidence="4">
    <location>
        <begin position="1"/>
        <end position="21"/>
    </location>
</feature>
<dbReference type="InterPro" id="IPR002350">
    <property type="entry name" value="Kazal_dom"/>
</dbReference>
<feature type="domain" description="Kazal-like" evidence="5">
    <location>
        <begin position="44"/>
        <end position="96"/>
    </location>
</feature>
<comment type="subcellular location">
    <subcellularLocation>
        <location evidence="1">Secreted</location>
    </subcellularLocation>
</comment>
<accession>A0A8D2B8S3</accession>
<dbReference type="PROSITE" id="PS51465">
    <property type="entry name" value="KAZAL_2"/>
    <property type="match status" value="1"/>
</dbReference>
<proteinExistence type="predicted"/>
<dbReference type="AlphaFoldDB" id="A0A8D2B8S3"/>